<organism evidence="1 2">
    <name type="scientific">Asticcacaulis biprosthecium C19</name>
    <dbReference type="NCBI Taxonomy" id="715226"/>
    <lineage>
        <taxon>Bacteria</taxon>
        <taxon>Pseudomonadati</taxon>
        <taxon>Pseudomonadota</taxon>
        <taxon>Alphaproteobacteria</taxon>
        <taxon>Caulobacterales</taxon>
        <taxon>Caulobacteraceae</taxon>
        <taxon>Asticcacaulis</taxon>
    </lineage>
</organism>
<protein>
    <submittedName>
        <fullName evidence="1">Uncharacterized protein</fullName>
    </submittedName>
</protein>
<dbReference type="STRING" id="715226.ABI_07620"/>
<evidence type="ECO:0000313" key="2">
    <source>
        <dbReference type="Proteomes" id="UP000006512"/>
    </source>
</evidence>
<keyword evidence="2" id="KW-1185">Reference proteome</keyword>
<proteinExistence type="predicted"/>
<evidence type="ECO:0000313" key="1">
    <source>
        <dbReference type="EMBL" id="EGF92327.1"/>
    </source>
</evidence>
<accession>F4QLQ8</accession>
<dbReference type="EMBL" id="GL883077">
    <property type="protein sequence ID" value="EGF92327.1"/>
    <property type="molecule type" value="Genomic_DNA"/>
</dbReference>
<reference evidence="2" key="1">
    <citation type="submission" date="2011-03" db="EMBL/GenBank/DDBJ databases">
        <title>Draft genome sequence of Brevundimonas diminuta.</title>
        <authorList>
            <person name="Brown P.J.B."/>
            <person name="Buechlein A."/>
            <person name="Hemmerich C."/>
            <person name="Brun Y.V."/>
        </authorList>
    </citation>
    <scope>NUCLEOTIDE SEQUENCE [LARGE SCALE GENOMIC DNA]</scope>
    <source>
        <strain evidence="2">C19</strain>
    </source>
</reference>
<dbReference type="HOGENOM" id="CLU_3265026_0_0_5"/>
<sequence>MAMGGRLWDTNELSLRFSRLKNPCTSKGISQSFNKNETLHA</sequence>
<dbReference type="AlphaFoldDB" id="F4QLQ8"/>
<dbReference type="Proteomes" id="UP000006512">
    <property type="component" value="Unassembled WGS sequence"/>
</dbReference>
<name>F4QLQ8_9CAUL</name>
<gene>
    <name evidence="1" type="ORF">ABI_07620</name>
</gene>